<accession>A0A151Z922</accession>
<name>A0A151Z922_TIELA</name>
<keyword evidence="3" id="KW-1185">Reference proteome</keyword>
<comment type="caution">
    <text evidence="2">The sequence shown here is derived from an EMBL/GenBank/DDBJ whole genome shotgun (WGS) entry which is preliminary data.</text>
</comment>
<keyword evidence="1" id="KW-0732">Signal</keyword>
<dbReference type="InParanoid" id="A0A151Z922"/>
<sequence length="69" mass="8320">MKSILIVVLVLIALIGFTMAHYDNNCYVQFYNKEAEVRRLFDQHHDHYEYYRLMNVACRELESCLNSHH</sequence>
<feature type="chain" id="PRO_5007592988" evidence="1">
    <location>
        <begin position="21"/>
        <end position="69"/>
    </location>
</feature>
<feature type="signal peptide" evidence="1">
    <location>
        <begin position="1"/>
        <end position="20"/>
    </location>
</feature>
<organism evidence="2 3">
    <name type="scientific">Tieghemostelium lacteum</name>
    <name type="common">Slime mold</name>
    <name type="synonym">Dictyostelium lacteum</name>
    <dbReference type="NCBI Taxonomy" id="361077"/>
    <lineage>
        <taxon>Eukaryota</taxon>
        <taxon>Amoebozoa</taxon>
        <taxon>Evosea</taxon>
        <taxon>Eumycetozoa</taxon>
        <taxon>Dictyostelia</taxon>
        <taxon>Dictyosteliales</taxon>
        <taxon>Raperosteliaceae</taxon>
        <taxon>Tieghemostelium</taxon>
    </lineage>
</organism>
<evidence type="ECO:0000313" key="2">
    <source>
        <dbReference type="EMBL" id="KYQ90433.1"/>
    </source>
</evidence>
<dbReference type="EMBL" id="LODT01000037">
    <property type="protein sequence ID" value="KYQ90433.1"/>
    <property type="molecule type" value="Genomic_DNA"/>
</dbReference>
<protein>
    <submittedName>
        <fullName evidence="2">Uncharacterized protein</fullName>
    </submittedName>
</protein>
<gene>
    <name evidence="2" type="ORF">DLAC_09055</name>
</gene>
<reference evidence="2 3" key="1">
    <citation type="submission" date="2015-12" db="EMBL/GenBank/DDBJ databases">
        <title>Dictyostelia acquired genes for synthesis and detection of signals that induce cell-type specialization by lateral gene transfer from prokaryotes.</title>
        <authorList>
            <person name="Gloeckner G."/>
            <person name="Schaap P."/>
        </authorList>
    </citation>
    <scope>NUCLEOTIDE SEQUENCE [LARGE SCALE GENOMIC DNA]</scope>
    <source>
        <strain evidence="2 3">TK</strain>
    </source>
</reference>
<evidence type="ECO:0000313" key="3">
    <source>
        <dbReference type="Proteomes" id="UP000076078"/>
    </source>
</evidence>
<proteinExistence type="predicted"/>
<dbReference type="Proteomes" id="UP000076078">
    <property type="component" value="Unassembled WGS sequence"/>
</dbReference>
<evidence type="ECO:0000256" key="1">
    <source>
        <dbReference type="SAM" id="SignalP"/>
    </source>
</evidence>
<dbReference type="AlphaFoldDB" id="A0A151Z922"/>